<keyword evidence="5" id="KW-1185">Reference proteome</keyword>
<dbReference type="Gene3D" id="3.30.910.20">
    <property type="entry name" value="Skp domain"/>
    <property type="match status" value="1"/>
</dbReference>
<accession>A0ABX3P5B9</accession>
<dbReference type="PANTHER" id="PTHR35089">
    <property type="entry name" value="CHAPERONE PROTEIN SKP"/>
    <property type="match status" value="1"/>
</dbReference>
<reference evidence="4 5" key="1">
    <citation type="submission" date="2016-04" db="EMBL/GenBank/DDBJ databases">
        <authorList>
            <person name="Chen L."/>
            <person name="Zhuang W."/>
            <person name="Wang G."/>
        </authorList>
    </citation>
    <scope>NUCLEOTIDE SEQUENCE [LARGE SCALE GENOMIC DNA]</scope>
    <source>
        <strain evidence="5">GR20</strain>
    </source>
</reference>
<evidence type="ECO:0000256" key="2">
    <source>
        <dbReference type="ARBA" id="ARBA00022729"/>
    </source>
</evidence>
<name>A0ABX3P5B9_9BACT</name>
<feature type="signal peptide" evidence="3">
    <location>
        <begin position="1"/>
        <end position="22"/>
    </location>
</feature>
<organism evidence="4 5">
    <name type="scientific">Niastella koreensis</name>
    <dbReference type="NCBI Taxonomy" id="354356"/>
    <lineage>
        <taxon>Bacteria</taxon>
        <taxon>Pseudomonadati</taxon>
        <taxon>Bacteroidota</taxon>
        <taxon>Chitinophagia</taxon>
        <taxon>Chitinophagales</taxon>
        <taxon>Chitinophagaceae</taxon>
        <taxon>Niastella</taxon>
    </lineage>
</organism>
<evidence type="ECO:0000256" key="3">
    <source>
        <dbReference type="SAM" id="SignalP"/>
    </source>
</evidence>
<evidence type="ECO:0000313" key="5">
    <source>
        <dbReference type="Proteomes" id="UP000192277"/>
    </source>
</evidence>
<dbReference type="EMBL" id="LWBO01000001">
    <property type="protein sequence ID" value="OQP55156.1"/>
    <property type="molecule type" value="Genomic_DNA"/>
</dbReference>
<sequence>MKKFFSVTLFALGLVVAGEVNAQSKIGYISSNELLSVMPEMKKVDSTLQDLKNALIQSATDKQNAFYAAVEKYNKDSATYTPAVKTVKRGELTKMGQELSGEEERIQQQLQQRQQDLVTPINKKAYEAIQTVSKENGYGYVFEKEALLVAPPGDDILPLVAKKLNIKLPGGAAAPAGPATAPKPAAKQ</sequence>
<protein>
    <recommendedName>
        <fullName evidence="6">Outer membrane chaperone Skp (OmpH)</fullName>
    </recommendedName>
</protein>
<dbReference type="InterPro" id="IPR024930">
    <property type="entry name" value="Skp_dom_sf"/>
</dbReference>
<proteinExistence type="inferred from homology"/>
<feature type="chain" id="PRO_5046207810" description="Outer membrane chaperone Skp (OmpH)" evidence="3">
    <location>
        <begin position="23"/>
        <end position="188"/>
    </location>
</feature>
<dbReference type="Pfam" id="PF03938">
    <property type="entry name" value="OmpH"/>
    <property type="match status" value="1"/>
</dbReference>
<dbReference type="RefSeq" id="WP_014222730.1">
    <property type="nucleotide sequence ID" value="NZ_LWBO01000001.1"/>
</dbReference>
<dbReference type="SUPFAM" id="SSF111384">
    <property type="entry name" value="OmpH-like"/>
    <property type="match status" value="1"/>
</dbReference>
<dbReference type="SMART" id="SM00935">
    <property type="entry name" value="OmpH"/>
    <property type="match status" value="1"/>
</dbReference>
<evidence type="ECO:0000313" key="4">
    <source>
        <dbReference type="EMBL" id="OQP55156.1"/>
    </source>
</evidence>
<comment type="similarity">
    <text evidence="1">Belongs to the Skp family.</text>
</comment>
<evidence type="ECO:0008006" key="6">
    <source>
        <dbReference type="Google" id="ProtNLM"/>
    </source>
</evidence>
<comment type="caution">
    <text evidence="4">The sequence shown here is derived from an EMBL/GenBank/DDBJ whole genome shotgun (WGS) entry which is preliminary data.</text>
</comment>
<keyword evidence="2 3" id="KW-0732">Signal</keyword>
<evidence type="ECO:0000256" key="1">
    <source>
        <dbReference type="ARBA" id="ARBA00009091"/>
    </source>
</evidence>
<dbReference type="InterPro" id="IPR005632">
    <property type="entry name" value="Chaperone_Skp"/>
</dbReference>
<dbReference type="Proteomes" id="UP000192277">
    <property type="component" value="Unassembled WGS sequence"/>
</dbReference>
<dbReference type="PANTHER" id="PTHR35089:SF1">
    <property type="entry name" value="CHAPERONE PROTEIN SKP"/>
    <property type="match status" value="1"/>
</dbReference>
<gene>
    <name evidence="4" type="ORF">A4D02_02225</name>
</gene>